<dbReference type="PROSITE" id="PS51782">
    <property type="entry name" value="LYSM"/>
    <property type="match status" value="2"/>
</dbReference>
<dbReference type="GO" id="GO:0012505">
    <property type="term" value="C:endomembrane system"/>
    <property type="evidence" value="ECO:0007669"/>
    <property type="project" value="TreeGrafter"/>
</dbReference>
<gene>
    <name evidence="5" type="ORF">SAMN00017405_2037</name>
</gene>
<dbReference type="SUPFAM" id="SSF54106">
    <property type="entry name" value="LysM domain"/>
    <property type="match status" value="2"/>
</dbReference>
<dbReference type="Proteomes" id="UP000192731">
    <property type="component" value="Unassembled WGS sequence"/>
</dbReference>
<dbReference type="AlphaFoldDB" id="A0A1W1UJ07"/>
<evidence type="ECO:0000259" key="4">
    <source>
        <dbReference type="PROSITE" id="PS51910"/>
    </source>
</evidence>
<dbReference type="GO" id="GO:0005975">
    <property type="term" value="P:carbohydrate metabolic process"/>
    <property type="evidence" value="ECO:0007669"/>
    <property type="project" value="InterPro"/>
</dbReference>
<dbReference type="GO" id="GO:0070492">
    <property type="term" value="F:oligosaccharide binding"/>
    <property type="evidence" value="ECO:0007669"/>
    <property type="project" value="TreeGrafter"/>
</dbReference>
<sequence length="447" mass="50904">MEESPPELRTYFKERGGILQIHVVKSGDTLWQISKTYGVPLNTIIESNEIPNPDNLVIGQTIVVPTKGQYHIIRPGETLYQISKLYNVTVGDIVNANGIKNPNQIPVGLRIYIPRKPRPTVDVLSYVDLNITGKNTVAEINKVGEHLTYLSIFSYIVNRDGTLKPLNDQQAINAAYENRIVPLMAITNIEGGTFNKELATHILSNEELQDKLLAEVIRIMKQKGYLGLDVDFEYVGRENREKYKQFLRKASNILKQNNYTLSVALAPKLSDAQTGTLYEGHDYKGIGEIADFVLLMTYEWGWSGGAPMAVSPIDQVRKVVEYALTVIPSNKVMMGIPLYGYDWTLPYVKGGQWARTLSPRRALQLATQYNATIKYDTKSEAPYFNYVDGNKKEHVVWFEDARSIQAKFNLVKDLKLRGFFYWVLGRDFPQNWLLVEENFNVRKRVKS</sequence>
<dbReference type="SMART" id="SM00257">
    <property type="entry name" value="LysM"/>
    <property type="match status" value="2"/>
</dbReference>
<dbReference type="Gene3D" id="3.10.350.10">
    <property type="entry name" value="LysM domain"/>
    <property type="match status" value="2"/>
</dbReference>
<dbReference type="InterPro" id="IPR011583">
    <property type="entry name" value="Chitinase_II/V-like_cat"/>
</dbReference>
<dbReference type="PROSITE" id="PS51910">
    <property type="entry name" value="GH18_2"/>
    <property type="match status" value="1"/>
</dbReference>
<accession>A0A1W1UJ07</accession>
<dbReference type="Gene3D" id="3.20.20.80">
    <property type="entry name" value="Glycosidases"/>
    <property type="match status" value="1"/>
</dbReference>
<name>A0A1W1UJ07_DESTI</name>
<proteinExistence type="predicted"/>
<dbReference type="InterPro" id="IPR029070">
    <property type="entry name" value="Chitinase_insertion_sf"/>
</dbReference>
<protein>
    <submittedName>
        <fullName evidence="5">Spore germination protein</fullName>
    </submittedName>
</protein>
<organism evidence="5 6">
    <name type="scientific">Desulfonispora thiosulfatigenes DSM 11270</name>
    <dbReference type="NCBI Taxonomy" id="656914"/>
    <lineage>
        <taxon>Bacteria</taxon>
        <taxon>Bacillati</taxon>
        <taxon>Bacillota</taxon>
        <taxon>Clostridia</taxon>
        <taxon>Eubacteriales</taxon>
        <taxon>Peptococcaceae</taxon>
        <taxon>Desulfonispora</taxon>
    </lineage>
</organism>
<dbReference type="InterPro" id="IPR018392">
    <property type="entry name" value="LysM"/>
</dbReference>
<dbReference type="SUPFAM" id="SSF51445">
    <property type="entry name" value="(Trans)glycosidases"/>
    <property type="match status" value="1"/>
</dbReference>
<dbReference type="GO" id="GO:0008061">
    <property type="term" value="F:chitin binding"/>
    <property type="evidence" value="ECO:0007669"/>
    <property type="project" value="InterPro"/>
</dbReference>
<reference evidence="5 6" key="1">
    <citation type="submission" date="2017-04" db="EMBL/GenBank/DDBJ databases">
        <authorList>
            <person name="Afonso C.L."/>
            <person name="Miller P.J."/>
            <person name="Scott M.A."/>
            <person name="Spackman E."/>
            <person name="Goraichik I."/>
            <person name="Dimitrov K.M."/>
            <person name="Suarez D.L."/>
            <person name="Swayne D.E."/>
        </authorList>
    </citation>
    <scope>NUCLEOTIDE SEQUENCE [LARGE SCALE GENOMIC DNA]</scope>
    <source>
        <strain evidence="5 6">DSM 11270</strain>
    </source>
</reference>
<dbReference type="InterPro" id="IPR001223">
    <property type="entry name" value="Glyco_hydro18_cat"/>
</dbReference>
<dbReference type="Gene3D" id="3.10.50.10">
    <property type="match status" value="1"/>
</dbReference>
<evidence type="ECO:0000259" key="3">
    <source>
        <dbReference type="PROSITE" id="PS51782"/>
    </source>
</evidence>
<evidence type="ECO:0000313" key="6">
    <source>
        <dbReference type="Proteomes" id="UP000192731"/>
    </source>
</evidence>
<dbReference type="Pfam" id="PF00704">
    <property type="entry name" value="Glyco_hydro_18"/>
    <property type="match status" value="1"/>
</dbReference>
<dbReference type="CDD" id="cd02874">
    <property type="entry name" value="GH18_CFLE_spore_hydrolase"/>
    <property type="match status" value="1"/>
</dbReference>
<dbReference type="PANTHER" id="PTHR46066:SF2">
    <property type="entry name" value="CHITINASE DOMAIN-CONTAINING PROTEIN 1"/>
    <property type="match status" value="1"/>
</dbReference>
<dbReference type="InterPro" id="IPR017853">
    <property type="entry name" value="GH"/>
</dbReference>
<keyword evidence="2" id="KW-0326">Glycosidase</keyword>
<dbReference type="STRING" id="656914.SAMN00017405_2037"/>
<feature type="domain" description="LysM" evidence="3">
    <location>
        <begin position="20"/>
        <end position="64"/>
    </location>
</feature>
<dbReference type="PANTHER" id="PTHR46066">
    <property type="entry name" value="CHITINASE DOMAIN-CONTAINING PROTEIN 1 FAMILY MEMBER"/>
    <property type="match status" value="1"/>
</dbReference>
<dbReference type="GO" id="GO:0016798">
    <property type="term" value="F:hydrolase activity, acting on glycosyl bonds"/>
    <property type="evidence" value="ECO:0007669"/>
    <property type="project" value="UniProtKB-KW"/>
</dbReference>
<keyword evidence="6" id="KW-1185">Reference proteome</keyword>
<feature type="domain" description="LysM" evidence="3">
    <location>
        <begin position="69"/>
        <end position="113"/>
    </location>
</feature>
<dbReference type="RefSeq" id="WP_242941904.1">
    <property type="nucleotide sequence ID" value="NZ_FWWT01000006.1"/>
</dbReference>
<feature type="domain" description="GH18" evidence="4">
    <location>
        <begin position="121"/>
        <end position="447"/>
    </location>
</feature>
<evidence type="ECO:0000313" key="5">
    <source>
        <dbReference type="EMBL" id="SMB81098.1"/>
    </source>
</evidence>
<evidence type="ECO:0000256" key="2">
    <source>
        <dbReference type="ARBA" id="ARBA00023295"/>
    </source>
</evidence>
<dbReference type="InterPro" id="IPR036779">
    <property type="entry name" value="LysM_dom_sf"/>
</dbReference>
<keyword evidence="1" id="KW-0378">Hydrolase</keyword>
<dbReference type="Pfam" id="PF01476">
    <property type="entry name" value="LysM"/>
    <property type="match status" value="2"/>
</dbReference>
<dbReference type="EMBL" id="FWWT01000006">
    <property type="protein sequence ID" value="SMB81098.1"/>
    <property type="molecule type" value="Genomic_DNA"/>
</dbReference>
<evidence type="ECO:0000256" key="1">
    <source>
        <dbReference type="ARBA" id="ARBA00022801"/>
    </source>
</evidence>
<dbReference type="SMART" id="SM00636">
    <property type="entry name" value="Glyco_18"/>
    <property type="match status" value="1"/>
</dbReference>
<dbReference type="CDD" id="cd00118">
    <property type="entry name" value="LysM"/>
    <property type="match status" value="2"/>
</dbReference>
<dbReference type="InterPro" id="IPR041704">
    <property type="entry name" value="CFLE_GH18"/>
</dbReference>